<dbReference type="RefSeq" id="WP_121896311.1">
    <property type="nucleotide sequence ID" value="NZ_RCNT01000001.1"/>
</dbReference>
<dbReference type="InterPro" id="IPR002052">
    <property type="entry name" value="DNA_methylase_N6_adenine_CS"/>
</dbReference>
<keyword evidence="1" id="KW-0963">Cytoplasm</keyword>
<comment type="caution">
    <text evidence="8">The sequence shown here is derived from an EMBL/GenBank/DDBJ whole genome shotgun (WGS) entry which is preliminary data.</text>
</comment>
<reference evidence="8 9" key="1">
    <citation type="submission" date="2018-10" db="EMBL/GenBank/DDBJ databases">
        <authorList>
            <person name="Jung H.S."/>
            <person name="Jeon C.O."/>
        </authorList>
    </citation>
    <scope>NUCLEOTIDE SEQUENCE [LARGE SCALE GENOMIC DNA]</scope>
    <source>
        <strain evidence="8 9">MA-7-27</strain>
    </source>
</reference>
<dbReference type="InterPro" id="IPR046977">
    <property type="entry name" value="RsmC/RlmG"/>
</dbReference>
<feature type="domain" description="Methyltransferase small N-terminal" evidence="7">
    <location>
        <begin position="63"/>
        <end position="137"/>
    </location>
</feature>
<evidence type="ECO:0000259" key="7">
    <source>
        <dbReference type="Pfam" id="PF08468"/>
    </source>
</evidence>
<dbReference type="SUPFAM" id="SSF53335">
    <property type="entry name" value="S-adenosyl-L-methionine-dependent methyltransferases"/>
    <property type="match status" value="1"/>
</dbReference>
<dbReference type="PANTHER" id="PTHR47816">
    <property type="entry name" value="RIBOSOMAL RNA SMALL SUBUNIT METHYLTRANSFERASE C"/>
    <property type="match status" value="1"/>
</dbReference>
<feature type="domain" description="Methyltransferase small" evidence="6">
    <location>
        <begin position="161"/>
        <end position="323"/>
    </location>
</feature>
<dbReference type="PANTHER" id="PTHR47816:SF4">
    <property type="entry name" value="RIBOSOMAL RNA SMALL SUBUNIT METHYLTRANSFERASE C"/>
    <property type="match status" value="1"/>
</dbReference>
<dbReference type="OrthoDB" id="9816072at2"/>
<keyword evidence="9" id="KW-1185">Reference proteome</keyword>
<evidence type="ECO:0000313" key="9">
    <source>
        <dbReference type="Proteomes" id="UP000281343"/>
    </source>
</evidence>
<evidence type="ECO:0000256" key="2">
    <source>
        <dbReference type="ARBA" id="ARBA00022552"/>
    </source>
</evidence>
<sequence length="332" mass="35528">MTPDRWTLALESGILTLPDEARTLVLRARGGADFGGLGEVTAVQGFYPDHRLLAERGIAVSTAAEGIFDAALVQIVKSKAESLSLIAEALAHLRIGGLLMVDGQKAEGIESVLKTVRAVLSVEHVLSKAHGKLFWISRPADLPETVLTWIAEPQEVEGGYVTVPGVFSSDGPDPGSELLIALVPALKGRVADLGAGWGYIAAELLTEQNDIARLDLIEAEAAALDAARANIDDPRAQFIWGDATTYRPDEPYDVVVANPPFHTGRNADPGLGRAFIAAAARILKPSGQFFMVANRHLPYEAALKDHFAAGAMLAEIHGYKLYQASKPKRAKR</sequence>
<proteinExistence type="predicted"/>
<dbReference type="Pfam" id="PF05175">
    <property type="entry name" value="MTS"/>
    <property type="match status" value="1"/>
</dbReference>
<dbReference type="InterPro" id="IPR029063">
    <property type="entry name" value="SAM-dependent_MTases_sf"/>
</dbReference>
<evidence type="ECO:0000256" key="3">
    <source>
        <dbReference type="ARBA" id="ARBA00022603"/>
    </source>
</evidence>
<dbReference type="GO" id="GO:0008990">
    <property type="term" value="F:rRNA (guanine-N2-)-methyltransferase activity"/>
    <property type="evidence" value="ECO:0007669"/>
    <property type="project" value="InterPro"/>
</dbReference>
<dbReference type="AlphaFoldDB" id="A0A3L9Y4Q9"/>
<evidence type="ECO:0000256" key="4">
    <source>
        <dbReference type="ARBA" id="ARBA00022679"/>
    </source>
</evidence>
<dbReference type="CDD" id="cd02440">
    <property type="entry name" value="AdoMet_MTases"/>
    <property type="match status" value="1"/>
</dbReference>
<evidence type="ECO:0000259" key="6">
    <source>
        <dbReference type="Pfam" id="PF05175"/>
    </source>
</evidence>
<keyword evidence="4 8" id="KW-0808">Transferase</keyword>
<dbReference type="GO" id="GO:0003676">
    <property type="term" value="F:nucleic acid binding"/>
    <property type="evidence" value="ECO:0007669"/>
    <property type="project" value="InterPro"/>
</dbReference>
<dbReference type="Gene3D" id="3.40.50.150">
    <property type="entry name" value="Vaccinia Virus protein VP39"/>
    <property type="match status" value="2"/>
</dbReference>
<dbReference type="InterPro" id="IPR007848">
    <property type="entry name" value="Small_mtfrase_dom"/>
</dbReference>
<keyword evidence="2" id="KW-0698">rRNA processing</keyword>
<name>A0A3L9Y4Q9_9RHOB</name>
<organism evidence="8 9">
    <name type="scientific">Rhodophyticola porphyridii</name>
    <dbReference type="NCBI Taxonomy" id="1852017"/>
    <lineage>
        <taxon>Bacteria</taxon>
        <taxon>Pseudomonadati</taxon>
        <taxon>Pseudomonadota</taxon>
        <taxon>Alphaproteobacteria</taxon>
        <taxon>Rhodobacterales</taxon>
        <taxon>Roseobacteraceae</taxon>
        <taxon>Rhodophyticola</taxon>
    </lineage>
</organism>
<dbReference type="Pfam" id="PF08468">
    <property type="entry name" value="MTS_N"/>
    <property type="match status" value="1"/>
</dbReference>
<dbReference type="EMBL" id="RCNT01000001">
    <property type="protein sequence ID" value="RMA43721.1"/>
    <property type="molecule type" value="Genomic_DNA"/>
</dbReference>
<keyword evidence="5" id="KW-0949">S-adenosyl-L-methionine</keyword>
<gene>
    <name evidence="8" type="ORF">D9R08_01985</name>
</gene>
<accession>A0A3L9Y4Q9</accession>
<evidence type="ECO:0000313" key="8">
    <source>
        <dbReference type="EMBL" id="RMA43721.1"/>
    </source>
</evidence>
<evidence type="ECO:0000256" key="5">
    <source>
        <dbReference type="ARBA" id="ARBA00022691"/>
    </source>
</evidence>
<evidence type="ECO:0000256" key="1">
    <source>
        <dbReference type="ARBA" id="ARBA00022490"/>
    </source>
</evidence>
<dbReference type="InterPro" id="IPR013675">
    <property type="entry name" value="Mtase_sm_N"/>
</dbReference>
<dbReference type="Proteomes" id="UP000281343">
    <property type="component" value="Unassembled WGS sequence"/>
</dbReference>
<keyword evidence="3 8" id="KW-0489">Methyltransferase</keyword>
<protein>
    <submittedName>
        <fullName evidence="8">Class I SAM-dependent methyltransferase</fullName>
    </submittedName>
</protein>
<dbReference type="PROSITE" id="PS00092">
    <property type="entry name" value="N6_MTASE"/>
    <property type="match status" value="1"/>
</dbReference>